<comment type="caution">
    <text evidence="3">The sequence shown here is derived from an EMBL/GenBank/DDBJ whole genome shotgun (WGS) entry which is preliminary data.</text>
</comment>
<evidence type="ECO:0000256" key="1">
    <source>
        <dbReference type="ARBA" id="ARBA00023002"/>
    </source>
</evidence>
<dbReference type="EMBL" id="PRDS01000002">
    <property type="protein sequence ID" value="PPB81539.1"/>
    <property type="molecule type" value="Genomic_DNA"/>
</dbReference>
<dbReference type="AlphaFoldDB" id="A0A2S5JJ90"/>
<dbReference type="Pfam" id="PF01266">
    <property type="entry name" value="DAO"/>
    <property type="match status" value="1"/>
</dbReference>
<dbReference type="InterPro" id="IPR006076">
    <property type="entry name" value="FAD-dep_OxRdtase"/>
</dbReference>
<dbReference type="Proteomes" id="UP000239736">
    <property type="component" value="Unassembled WGS sequence"/>
</dbReference>
<dbReference type="PANTHER" id="PTHR13847:SF287">
    <property type="entry name" value="FAD-DEPENDENT OXIDOREDUCTASE DOMAIN-CONTAINING PROTEIN 1"/>
    <property type="match status" value="1"/>
</dbReference>
<feature type="domain" description="FAD dependent oxidoreductase" evidence="2">
    <location>
        <begin position="5"/>
        <end position="361"/>
    </location>
</feature>
<name>A0A2S5JJ90_9RHOB</name>
<dbReference type="RefSeq" id="WP_104069387.1">
    <property type="nucleotide sequence ID" value="NZ_PRDS01000002.1"/>
</dbReference>
<reference evidence="3 4" key="1">
    <citation type="submission" date="2018-01" db="EMBL/GenBank/DDBJ databases">
        <title>Genomic Encyclopedia of Archaeal and Bacterial Type Strains, Phase II (KMG-II): from individual species to whole genera.</title>
        <authorList>
            <person name="Goeker M."/>
        </authorList>
    </citation>
    <scope>NUCLEOTIDE SEQUENCE [LARGE SCALE GENOMIC DNA]</scope>
    <source>
        <strain evidence="3 4">DSM 12048</strain>
    </source>
</reference>
<gene>
    <name evidence="3" type="ORF">LV82_00748</name>
</gene>
<dbReference type="GO" id="GO:0005737">
    <property type="term" value="C:cytoplasm"/>
    <property type="evidence" value="ECO:0007669"/>
    <property type="project" value="TreeGrafter"/>
</dbReference>
<keyword evidence="4" id="KW-1185">Reference proteome</keyword>
<dbReference type="Gene3D" id="3.30.9.10">
    <property type="entry name" value="D-Amino Acid Oxidase, subunit A, domain 2"/>
    <property type="match status" value="1"/>
</dbReference>
<evidence type="ECO:0000313" key="4">
    <source>
        <dbReference type="Proteomes" id="UP000239736"/>
    </source>
</evidence>
<dbReference type="OrthoDB" id="9806452at2"/>
<dbReference type="Gene3D" id="3.50.50.60">
    <property type="entry name" value="FAD/NAD(P)-binding domain"/>
    <property type="match status" value="1"/>
</dbReference>
<sequence length="392" mass="42956">MKNWDIVIVGGAASGASAAWWLKRLCPKLDILVIDRDHSFARAATALSVASIRSQFSNPVNVQISRFGVDFIRNFANHVGVESGVSDLGFRENGYLFLAGSDHMARAMRDLAAVQNGQGADTRVLSRVELAERYPWMNLEDVTAGSHGARDEGWFDNMGLLWGLRRAARALGVAFLQDQATGFVRKGDRIIAVTTNSSGQIACGTVICAAGTGSPALCASAGVSIPVEHRKRTVFVIDAPRARYPDAPLIVDHLGFYLRPEGDHWIAAIVPEDDGPCAPDDWDPDLHLFETLLWPRLYQRSERFDAVKVKRAWAGHYDYNRLDQNAIVGRWPDLRNFYLATGYSGHGLQQAPAVGRALAELITTGAYQSIDLSPLSPERILSNTPFAEKAIV</sequence>
<dbReference type="PANTHER" id="PTHR13847">
    <property type="entry name" value="SARCOSINE DEHYDROGENASE-RELATED"/>
    <property type="match status" value="1"/>
</dbReference>
<evidence type="ECO:0000313" key="3">
    <source>
        <dbReference type="EMBL" id="PPB81539.1"/>
    </source>
</evidence>
<evidence type="ECO:0000259" key="2">
    <source>
        <dbReference type="Pfam" id="PF01266"/>
    </source>
</evidence>
<protein>
    <submittedName>
        <fullName evidence="3">Glycine/D-amino acid oxidase-like deaminating enzyme</fullName>
    </submittedName>
</protein>
<dbReference type="InterPro" id="IPR036188">
    <property type="entry name" value="FAD/NAD-bd_sf"/>
</dbReference>
<dbReference type="SUPFAM" id="SSF51905">
    <property type="entry name" value="FAD/NAD(P)-binding domain"/>
    <property type="match status" value="1"/>
</dbReference>
<dbReference type="GO" id="GO:0032981">
    <property type="term" value="P:mitochondrial respiratory chain complex I assembly"/>
    <property type="evidence" value="ECO:0007669"/>
    <property type="project" value="TreeGrafter"/>
</dbReference>
<keyword evidence="1" id="KW-0560">Oxidoreductase</keyword>
<proteinExistence type="predicted"/>
<accession>A0A2S5JJ90</accession>
<dbReference type="GO" id="GO:0016491">
    <property type="term" value="F:oxidoreductase activity"/>
    <property type="evidence" value="ECO:0007669"/>
    <property type="project" value="UniProtKB-KW"/>
</dbReference>
<organism evidence="3 4">
    <name type="scientific">Albidovulum inexpectatum</name>
    <dbReference type="NCBI Taxonomy" id="196587"/>
    <lineage>
        <taxon>Bacteria</taxon>
        <taxon>Pseudomonadati</taxon>
        <taxon>Pseudomonadota</taxon>
        <taxon>Alphaproteobacteria</taxon>
        <taxon>Rhodobacterales</taxon>
        <taxon>Paracoccaceae</taxon>
        <taxon>Albidovulum</taxon>
    </lineage>
</organism>